<dbReference type="EMBL" id="JASZZX010000025">
    <property type="protein sequence ID" value="MDM3928730.1"/>
    <property type="molecule type" value="Genomic_DNA"/>
</dbReference>
<protein>
    <submittedName>
        <fullName evidence="2">GGDEF domain-containing protein</fullName>
    </submittedName>
</protein>
<reference evidence="3" key="1">
    <citation type="submission" date="2023-06" db="EMBL/GenBank/DDBJ databases">
        <title>Itaconate inhibition of nontuberculous mycobacteria.</title>
        <authorList>
            <person name="Spilker T."/>
        </authorList>
    </citation>
    <scope>NUCLEOTIDE SEQUENCE [LARGE SCALE GENOMIC DNA]</scope>
    <source>
        <strain evidence="3">FLAC1071</strain>
    </source>
</reference>
<sequence>MTDSGAAQFGASSNLAYRETLLTATCDGRIGKAATLFCDPLTGLVAYPSFAEFLIGNLPELAAVGLHLAIGDVDDLKEYVSRRRSDDPTCFGHLAGNECMQALGRTTKQWAAREFADWPFFLCGTFGGDEVIIAAAGQSPCAFWEKLRQLEREIRCHVPRTCSFSVGSLHVERIDGRHAQIAYRQLVAQVDRALFDRKTALRERDTKPRGDISSSGPIVLELPAEEDSSEVHAGMGDT</sequence>
<dbReference type="InterPro" id="IPR043128">
    <property type="entry name" value="Rev_trsase/Diguanyl_cyclase"/>
</dbReference>
<dbReference type="RefSeq" id="WP_069954156.1">
    <property type="nucleotide sequence ID" value="NZ_CP012886.2"/>
</dbReference>
<dbReference type="Proteomes" id="UP001529272">
    <property type="component" value="Unassembled WGS sequence"/>
</dbReference>
<accession>A0ABT7P617</accession>
<name>A0ABT7P617_MYCIT</name>
<evidence type="ECO:0000256" key="1">
    <source>
        <dbReference type="SAM" id="MobiDB-lite"/>
    </source>
</evidence>
<evidence type="ECO:0000313" key="3">
    <source>
        <dbReference type="Proteomes" id="UP001529272"/>
    </source>
</evidence>
<dbReference type="Gene3D" id="3.30.70.270">
    <property type="match status" value="1"/>
</dbReference>
<organism evidence="2 3">
    <name type="scientific">Mycobacterium intracellulare subsp. chimaera</name>
    <dbReference type="NCBI Taxonomy" id="222805"/>
    <lineage>
        <taxon>Bacteria</taxon>
        <taxon>Bacillati</taxon>
        <taxon>Actinomycetota</taxon>
        <taxon>Actinomycetes</taxon>
        <taxon>Mycobacteriales</taxon>
        <taxon>Mycobacteriaceae</taxon>
        <taxon>Mycobacterium</taxon>
        <taxon>Mycobacterium avium complex (MAC)</taxon>
    </lineage>
</organism>
<keyword evidence="3" id="KW-1185">Reference proteome</keyword>
<gene>
    <name evidence="2" type="ORF">QRB35_22220</name>
</gene>
<feature type="region of interest" description="Disordered" evidence="1">
    <location>
        <begin position="205"/>
        <end position="238"/>
    </location>
</feature>
<comment type="caution">
    <text evidence="2">The sequence shown here is derived from an EMBL/GenBank/DDBJ whole genome shotgun (WGS) entry which is preliminary data.</text>
</comment>
<proteinExistence type="predicted"/>
<evidence type="ECO:0000313" key="2">
    <source>
        <dbReference type="EMBL" id="MDM3928730.1"/>
    </source>
</evidence>
<reference evidence="2 3" key="2">
    <citation type="submission" date="2023-06" db="EMBL/GenBank/DDBJ databases">
        <title>Itaconate inhibition of nontuberculous mycobacteria.</title>
        <authorList>
            <person name="Breen P."/>
            <person name="Zimbric M."/>
            <person name="Caverly L."/>
        </authorList>
    </citation>
    <scope>NUCLEOTIDE SEQUENCE [LARGE SCALE GENOMIC DNA]</scope>
    <source>
        <strain evidence="2 3">FLAC1071</strain>
    </source>
</reference>